<evidence type="ECO:0000256" key="5">
    <source>
        <dbReference type="ARBA" id="ARBA00022737"/>
    </source>
</evidence>
<keyword evidence="3" id="KW-1017">Isopeptide bond</keyword>
<feature type="domain" description="C2H2-type" evidence="15">
    <location>
        <begin position="207"/>
        <end position="234"/>
    </location>
</feature>
<protein>
    <submittedName>
        <fullName evidence="18">Zinc finger protein 350-like</fullName>
    </submittedName>
</protein>
<dbReference type="PROSITE" id="PS50805">
    <property type="entry name" value="KRAB"/>
    <property type="match status" value="1"/>
</dbReference>
<dbReference type="SMART" id="SM00355">
    <property type="entry name" value="ZnF_C2H2"/>
    <property type="match status" value="9"/>
</dbReference>
<dbReference type="FunFam" id="3.30.160.60:FF:000690">
    <property type="entry name" value="Zinc finger protein 354C"/>
    <property type="match status" value="1"/>
</dbReference>
<dbReference type="PANTHER" id="PTHR19818:SF158">
    <property type="entry name" value="C2H2-TYPE DOMAIN-CONTAINING PROTEIN-RELATED"/>
    <property type="match status" value="1"/>
</dbReference>
<evidence type="ECO:0000256" key="3">
    <source>
        <dbReference type="ARBA" id="ARBA00022499"/>
    </source>
</evidence>
<keyword evidence="8" id="KW-0832">Ubl conjugation</keyword>
<dbReference type="PANTHER" id="PTHR19818">
    <property type="entry name" value="ZINC FINGER PROTEIN ZIC AND GLI"/>
    <property type="match status" value="1"/>
</dbReference>
<keyword evidence="6 13" id="KW-0863">Zinc-finger</keyword>
<evidence type="ECO:0000256" key="10">
    <source>
        <dbReference type="ARBA" id="ARBA00023125"/>
    </source>
</evidence>
<evidence type="ECO:0000256" key="14">
    <source>
        <dbReference type="SAM" id="MobiDB-lite"/>
    </source>
</evidence>
<evidence type="ECO:0000256" key="1">
    <source>
        <dbReference type="ARBA" id="ARBA00004123"/>
    </source>
</evidence>
<evidence type="ECO:0000259" key="15">
    <source>
        <dbReference type="PROSITE" id="PS50157"/>
    </source>
</evidence>
<dbReference type="Proteomes" id="UP000248480">
    <property type="component" value="Unplaced"/>
</dbReference>
<dbReference type="GO" id="GO:0000978">
    <property type="term" value="F:RNA polymerase II cis-regulatory region sequence-specific DNA binding"/>
    <property type="evidence" value="ECO:0007669"/>
    <property type="project" value="TreeGrafter"/>
</dbReference>
<dbReference type="PROSITE" id="PS00028">
    <property type="entry name" value="ZINC_FINGER_C2H2_1"/>
    <property type="match status" value="8"/>
</dbReference>
<feature type="domain" description="C2H2-type" evidence="15">
    <location>
        <begin position="235"/>
        <end position="262"/>
    </location>
</feature>
<evidence type="ECO:0000313" key="18">
    <source>
        <dbReference type="RefSeq" id="XP_023592224.1"/>
    </source>
</evidence>
<feature type="domain" description="C2H2-type" evidence="15">
    <location>
        <begin position="319"/>
        <end position="346"/>
    </location>
</feature>
<reference evidence="18" key="1">
    <citation type="submission" date="2025-08" db="UniProtKB">
        <authorList>
            <consortium name="RefSeq"/>
        </authorList>
    </citation>
    <scope>IDENTIFICATION</scope>
</reference>
<dbReference type="SMART" id="SM00349">
    <property type="entry name" value="KRAB"/>
    <property type="match status" value="1"/>
</dbReference>
<comment type="subcellular location">
    <subcellularLocation>
        <location evidence="1">Nucleus</location>
    </subcellularLocation>
</comment>
<dbReference type="GeneID" id="111818972"/>
<keyword evidence="7" id="KW-0862">Zinc</keyword>
<keyword evidence="10" id="KW-0238">DNA-binding</keyword>
<evidence type="ECO:0000256" key="2">
    <source>
        <dbReference type="ARBA" id="ARBA00006991"/>
    </source>
</evidence>
<dbReference type="InterPro" id="IPR001909">
    <property type="entry name" value="KRAB"/>
</dbReference>
<evidence type="ECO:0000313" key="17">
    <source>
        <dbReference type="Proteomes" id="UP000248480"/>
    </source>
</evidence>
<dbReference type="GO" id="GO:0005634">
    <property type="term" value="C:nucleus"/>
    <property type="evidence" value="ECO:0007669"/>
    <property type="project" value="UniProtKB-SubCell"/>
</dbReference>
<dbReference type="GO" id="GO:0008270">
    <property type="term" value="F:zinc ion binding"/>
    <property type="evidence" value="ECO:0007669"/>
    <property type="project" value="UniProtKB-KW"/>
</dbReference>
<accession>A0A2Y9RJT7</accession>
<dbReference type="RefSeq" id="XP_023592224.1">
    <property type="nucleotide sequence ID" value="XM_023736456.1"/>
</dbReference>
<dbReference type="Gene3D" id="6.10.140.140">
    <property type="match status" value="1"/>
</dbReference>
<dbReference type="Pfam" id="PF00096">
    <property type="entry name" value="zf-C2H2"/>
    <property type="match status" value="8"/>
</dbReference>
<dbReference type="FunFam" id="3.30.160.60:FF:000824">
    <property type="entry name" value="Zinc finger protein 184"/>
    <property type="match status" value="1"/>
</dbReference>
<dbReference type="SUPFAM" id="SSF57667">
    <property type="entry name" value="beta-beta-alpha zinc fingers"/>
    <property type="match status" value="5"/>
</dbReference>
<evidence type="ECO:0000256" key="11">
    <source>
        <dbReference type="ARBA" id="ARBA00023163"/>
    </source>
</evidence>
<keyword evidence="12" id="KW-0539">Nucleus</keyword>
<organism evidence="17 18">
    <name type="scientific">Trichechus manatus latirostris</name>
    <name type="common">Florida manatee</name>
    <dbReference type="NCBI Taxonomy" id="127582"/>
    <lineage>
        <taxon>Eukaryota</taxon>
        <taxon>Metazoa</taxon>
        <taxon>Chordata</taxon>
        <taxon>Craniata</taxon>
        <taxon>Vertebrata</taxon>
        <taxon>Euteleostomi</taxon>
        <taxon>Mammalia</taxon>
        <taxon>Eutheria</taxon>
        <taxon>Afrotheria</taxon>
        <taxon>Sirenia</taxon>
        <taxon>Trichechidae</taxon>
        <taxon>Trichechus</taxon>
    </lineage>
</organism>
<dbReference type="InterPro" id="IPR050329">
    <property type="entry name" value="GLI_C2H2-zinc-finger"/>
</dbReference>
<dbReference type="PROSITE" id="PS50157">
    <property type="entry name" value="ZINC_FINGER_C2H2_2"/>
    <property type="match status" value="8"/>
</dbReference>
<dbReference type="OrthoDB" id="10072647at2759"/>
<dbReference type="GO" id="GO:0000981">
    <property type="term" value="F:DNA-binding transcription factor activity, RNA polymerase II-specific"/>
    <property type="evidence" value="ECO:0007669"/>
    <property type="project" value="TreeGrafter"/>
</dbReference>
<evidence type="ECO:0000256" key="9">
    <source>
        <dbReference type="ARBA" id="ARBA00023015"/>
    </source>
</evidence>
<keyword evidence="11" id="KW-0804">Transcription</keyword>
<dbReference type="Gene3D" id="3.30.160.60">
    <property type="entry name" value="Classic Zinc Finger"/>
    <property type="match status" value="8"/>
</dbReference>
<gene>
    <name evidence="18" type="primary">LOC111818972</name>
</gene>
<comment type="similarity">
    <text evidence="2">Belongs to the krueppel C2H2-type zinc-finger protein family.</text>
</comment>
<evidence type="ECO:0000256" key="4">
    <source>
        <dbReference type="ARBA" id="ARBA00022723"/>
    </source>
</evidence>
<keyword evidence="9" id="KW-0805">Transcription regulation</keyword>
<keyword evidence="17" id="KW-1185">Reference proteome</keyword>
<evidence type="ECO:0000256" key="6">
    <source>
        <dbReference type="ARBA" id="ARBA00022771"/>
    </source>
</evidence>
<dbReference type="KEGG" id="tmu:111818972"/>
<dbReference type="SUPFAM" id="SSF109640">
    <property type="entry name" value="KRAB domain (Kruppel-associated box)"/>
    <property type="match status" value="1"/>
</dbReference>
<dbReference type="FunFam" id="3.30.160.60:FF:001727">
    <property type="entry name" value="Zinc finger protein 350"/>
    <property type="match status" value="1"/>
</dbReference>
<name>A0A2Y9RJT7_TRIMA</name>
<dbReference type="InParanoid" id="A0A2Y9RJT7"/>
<keyword evidence="4" id="KW-0479">Metal-binding</keyword>
<feature type="domain" description="C2H2-type" evidence="15">
    <location>
        <begin position="347"/>
        <end position="374"/>
    </location>
</feature>
<evidence type="ECO:0000256" key="7">
    <source>
        <dbReference type="ARBA" id="ARBA00022833"/>
    </source>
</evidence>
<dbReference type="Pfam" id="PF01352">
    <property type="entry name" value="KRAB"/>
    <property type="match status" value="1"/>
</dbReference>
<dbReference type="AlphaFoldDB" id="A0A2Y9RJT7"/>
<evidence type="ECO:0000256" key="13">
    <source>
        <dbReference type="PROSITE-ProRule" id="PRU00042"/>
    </source>
</evidence>
<proteinExistence type="inferred from homology"/>
<feature type="domain" description="C2H2-type" evidence="15">
    <location>
        <begin position="291"/>
        <end position="318"/>
    </location>
</feature>
<evidence type="ECO:0000256" key="12">
    <source>
        <dbReference type="ARBA" id="ARBA00023242"/>
    </source>
</evidence>
<evidence type="ECO:0000256" key="8">
    <source>
        <dbReference type="ARBA" id="ARBA00022843"/>
    </source>
</evidence>
<dbReference type="CDD" id="cd07765">
    <property type="entry name" value="KRAB_A-box"/>
    <property type="match status" value="1"/>
</dbReference>
<dbReference type="GO" id="GO:0045944">
    <property type="term" value="P:positive regulation of transcription by RNA polymerase II"/>
    <property type="evidence" value="ECO:0007669"/>
    <property type="project" value="UniProtKB-ARBA"/>
</dbReference>
<feature type="domain" description="C2H2-type" evidence="15">
    <location>
        <begin position="375"/>
        <end position="402"/>
    </location>
</feature>
<dbReference type="FunFam" id="3.30.160.60:FF:000848">
    <property type="entry name" value="Zinc finger protein 35"/>
    <property type="match status" value="1"/>
</dbReference>
<sequence>MSQEQQKMIKAQESLTLEDVAVEFTWEEWQLLGPAQKDLYRDVMLENFSNLVSVGIQKVDRLPEHLEDESWVDGKEQCYEYNALENVVHWYKSHFPLRQIHGMFGLHEKAVKSNLSLINHNRSYEIKNFAEFNRDEKVYLHANHEKLHTEIKFCESEKSNSTKSQLIKHQKTHKIKKPYVCSDCGKAFIRKSWFINHQIIHTGEKPHRCSLCGKAFFKKYMLTEHQKSHTGEKPFECMECGKAFLYESLLNNHQKTHTGEKPHICTKCGKGFTQKGNLNIHQRIHTGEKPYVCGECGKAFSQKSSLIEHQRFHTEINPFLCNKCGKFYSQKSSLNRHQKIHTGEKHFKCDGCEKAFEEKPELIVHQRSHTGDTPYGCSECGKTFACPSSLLSHQRIHTNEKHVESIKGEDPSTSSHSKSHTGDLMQDKKPVNTLPVQMPSVAAQTSVNTSGFLTNGNIFLVGQPVARCEPSGDNGEIVQERNLMNAANVVVPLVINYVLFYVT</sequence>
<dbReference type="FunFam" id="3.30.160.60:FF:001530">
    <property type="entry name" value="Zinc finger protein 268"/>
    <property type="match status" value="1"/>
</dbReference>
<dbReference type="InterPro" id="IPR036236">
    <property type="entry name" value="Znf_C2H2_sf"/>
</dbReference>
<feature type="domain" description="KRAB" evidence="16">
    <location>
        <begin position="15"/>
        <end position="83"/>
    </location>
</feature>
<dbReference type="InterPro" id="IPR036051">
    <property type="entry name" value="KRAB_dom_sf"/>
</dbReference>
<dbReference type="FunFam" id="3.30.160.60:FF:002343">
    <property type="entry name" value="Zinc finger protein 33A"/>
    <property type="match status" value="2"/>
</dbReference>
<feature type="region of interest" description="Disordered" evidence="14">
    <location>
        <begin position="400"/>
        <end position="428"/>
    </location>
</feature>
<feature type="compositionally biased region" description="Basic and acidic residues" evidence="14">
    <location>
        <begin position="400"/>
        <end position="410"/>
    </location>
</feature>
<dbReference type="FunFam" id="3.30.160.60:FF:000358">
    <property type="entry name" value="zinc finger protein 24"/>
    <property type="match status" value="1"/>
</dbReference>
<keyword evidence="5" id="KW-0677">Repeat</keyword>
<feature type="domain" description="C2H2-type" evidence="15">
    <location>
        <begin position="179"/>
        <end position="206"/>
    </location>
</feature>
<dbReference type="InterPro" id="IPR013087">
    <property type="entry name" value="Znf_C2H2_type"/>
</dbReference>
<feature type="domain" description="C2H2-type" evidence="15">
    <location>
        <begin position="263"/>
        <end position="290"/>
    </location>
</feature>
<evidence type="ECO:0000259" key="16">
    <source>
        <dbReference type="PROSITE" id="PS50805"/>
    </source>
</evidence>